<dbReference type="EMBL" id="FNPG01000004">
    <property type="protein sequence ID" value="SDX83336.1"/>
    <property type="molecule type" value="Genomic_DNA"/>
</dbReference>
<proteinExistence type="predicted"/>
<feature type="compositionally biased region" description="Basic and acidic residues" evidence="1">
    <location>
        <begin position="262"/>
        <end position="273"/>
    </location>
</feature>
<dbReference type="Proteomes" id="UP000183918">
    <property type="component" value="Unassembled WGS sequence"/>
</dbReference>
<keyword evidence="3" id="KW-0282">Flagellum</keyword>
<dbReference type="STRING" id="1122142.SAMN02910414_00045"/>
<evidence type="ECO:0000259" key="2">
    <source>
        <dbReference type="Pfam" id="PF02120"/>
    </source>
</evidence>
<sequence>MADAKVSAASKGLGVDAMMAQATANTSETKKSFGVSEQFQKYMHQSFSSKKTDVASNLAANKNDNKIKISNQKKLVIKEAKVCSLDDKLNRASTKDILNQVSDIIRDIVEEQFEIADDEMEEALSNLGFGVLNLLDVKNLADFVSEISNSGDITNLLLGEDFRNLLLTMQDISKQIQDIMGITSDEVGLIPEKIVSEYTLANYVDNNTDVNHEDNQKILKQGEDVGGKAVSTLSSEINTSENGDNKSKVVDDKNLNIEVVKEESKAESDENKDNSNLGKNLNKDSTIEAGQVKDNTEKENKNSFEKTKNNILNKSNEDGTLSAHINTNKVDVSTPQVNVTQYMQGDRTLVLIERIANNLKIVMQEHATTMEMQLEPENLGKLFLQVTAKNGEIHAQISAQNEAIKSIISNQLVALEENLKNAGLKVEAIDVTVASHNFEQNLEQNSKRDEENANILQGNLKTIRRNINLDSLEDLTGLMSEEEMLVAQIMKDNGNSVDMTA</sequence>
<keyword evidence="4" id="KW-1185">Reference proteome</keyword>
<accession>A0A1H3EX45</accession>
<dbReference type="InterPro" id="IPR021136">
    <property type="entry name" value="Flagellar_hook_control-like_C"/>
</dbReference>
<feature type="domain" description="Flagellar hook-length control protein-like C-terminal" evidence="2">
    <location>
        <begin position="365"/>
        <end position="436"/>
    </location>
</feature>
<evidence type="ECO:0000313" key="4">
    <source>
        <dbReference type="Proteomes" id="UP000183918"/>
    </source>
</evidence>
<reference evidence="3 4" key="1">
    <citation type="submission" date="2016-10" db="EMBL/GenBank/DDBJ databases">
        <authorList>
            <person name="de Groot N.N."/>
        </authorList>
    </citation>
    <scope>NUCLEOTIDE SEQUENCE [LARGE SCALE GENOMIC DNA]</scope>
    <source>
        <strain evidence="3 4">DSM 14045</strain>
    </source>
</reference>
<dbReference type="AlphaFoldDB" id="A0A1H3EX45"/>
<protein>
    <submittedName>
        <fullName evidence="3">Flagellar hook-length control protein FliK</fullName>
    </submittedName>
</protein>
<feature type="compositionally biased region" description="Basic and acidic residues" evidence="1">
    <location>
        <begin position="294"/>
        <end position="308"/>
    </location>
</feature>
<keyword evidence="3" id="KW-0966">Cell projection</keyword>
<name>A0A1H3EX45_9FIRM</name>
<feature type="region of interest" description="Disordered" evidence="1">
    <location>
        <begin position="262"/>
        <end position="320"/>
    </location>
</feature>
<dbReference type="Gene3D" id="3.30.750.140">
    <property type="match status" value="1"/>
</dbReference>
<dbReference type="RefSeq" id="WP_074714820.1">
    <property type="nucleotide sequence ID" value="NZ_FNPG01000004.1"/>
</dbReference>
<evidence type="ECO:0000313" key="3">
    <source>
        <dbReference type="EMBL" id="SDX83336.1"/>
    </source>
</evidence>
<dbReference type="InterPro" id="IPR038610">
    <property type="entry name" value="FliK-like_C_sf"/>
</dbReference>
<evidence type="ECO:0000256" key="1">
    <source>
        <dbReference type="SAM" id="MobiDB-lite"/>
    </source>
</evidence>
<organism evidence="3 4">
    <name type="scientific">Lachnobacterium bovis DSM 14045</name>
    <dbReference type="NCBI Taxonomy" id="1122142"/>
    <lineage>
        <taxon>Bacteria</taxon>
        <taxon>Bacillati</taxon>
        <taxon>Bacillota</taxon>
        <taxon>Clostridia</taxon>
        <taxon>Lachnospirales</taxon>
        <taxon>Lachnospiraceae</taxon>
        <taxon>Lachnobacterium</taxon>
    </lineage>
</organism>
<dbReference type="Pfam" id="PF02120">
    <property type="entry name" value="Flg_hook"/>
    <property type="match status" value="1"/>
</dbReference>
<dbReference type="CDD" id="cd17470">
    <property type="entry name" value="T3SS_Flik_C"/>
    <property type="match status" value="1"/>
</dbReference>
<gene>
    <name evidence="3" type="ORF">SAMN02910414_00045</name>
</gene>
<keyword evidence="3" id="KW-0969">Cilium</keyword>
<dbReference type="OrthoDB" id="1780022at2"/>